<dbReference type="Pfam" id="PF07364">
    <property type="entry name" value="DUF1485"/>
    <property type="match status" value="1"/>
</dbReference>
<reference evidence="4 5" key="1">
    <citation type="submission" date="2019-04" db="EMBL/GenBank/DDBJ databases">
        <title>Phreatobacter aquaticus sp. nov.</title>
        <authorList>
            <person name="Choi A."/>
        </authorList>
    </citation>
    <scope>NUCLEOTIDE SEQUENCE [LARGE SCALE GENOMIC DNA]</scope>
    <source>
        <strain evidence="4 5">KCTC 52518</strain>
    </source>
</reference>
<keyword evidence="1" id="KW-0479">Metal-binding</keyword>
<comment type="cofactor">
    <cofactor evidence="1">
        <name>Zn(2+)</name>
        <dbReference type="ChEBI" id="CHEBI:29105"/>
    </cofactor>
    <text evidence="1">Binds 1 zinc ion per subunit.</text>
</comment>
<sequence>MKIVAAVIAHETNTFSPLSTGLKHFGPQGPRFGDEAYQWVRAGRRSMTGMLAAAEQAGAEVVMAVAGNAQPSRAVDAEAFEAMAEALCRAVRQGCDAVFLELHGAMVTSHLGDGEGELLARVRAIAPDLPIAVALDLHGNISAGTIENCTTLVGYKTYPHIDIVETGRRAAETLLASMRGEIRPKLAYAHCRMMPNMLRMATDDGAMAELMAMARQAEEAGALAVSVFGGFPLADCPDTGMSVIAMTNDDVDLAQAICDRIRKAAWARRDDFQVAFEPLASTIGRAARIADGPVLLVDHADNCNSGGTQDSMDVIAEALNQGLDGIAAGPIADPEAVALMIEAGVGATVELAVGGKTDFSAIGGSSGPLLLTGIVRVISDGQFTVRGPVFTGSVINLGRTVVLDTGRMKLVVSEGRCEPLDLAMFRFVGIEPTAERYLIIKSKIQYRPTFGAIAKAVLECNGTGFASLDYGKFDFRRVTRPIHPLDAG</sequence>
<dbReference type="Pfam" id="PF07171">
    <property type="entry name" value="MlrC_C"/>
    <property type="match status" value="1"/>
</dbReference>
<dbReference type="InterPro" id="IPR010799">
    <property type="entry name" value="MlrC_C"/>
</dbReference>
<dbReference type="KEGG" id="pstg:E8M01_18985"/>
<name>A0A4D7B703_9HYPH</name>
<dbReference type="InterPro" id="IPR009197">
    <property type="entry name" value="MlrC"/>
</dbReference>
<keyword evidence="1" id="KW-0645">Protease</keyword>
<dbReference type="RefSeq" id="WP_136961556.1">
    <property type="nucleotide sequence ID" value="NZ_CP039690.1"/>
</dbReference>
<feature type="domain" description="Microcystin LR degradation protein MlrC C-terminal" evidence="2">
    <location>
        <begin position="296"/>
        <end position="477"/>
    </location>
</feature>
<keyword evidence="1" id="KW-0378">Hydrolase</keyword>
<dbReference type="OrthoDB" id="9782658at2"/>
<keyword evidence="5" id="KW-1185">Reference proteome</keyword>
<dbReference type="EMBL" id="CP039690">
    <property type="protein sequence ID" value="QCI66110.1"/>
    <property type="molecule type" value="Genomic_DNA"/>
</dbReference>
<comment type="similarity">
    <text evidence="1">Belongs to the peptidase M81 family.</text>
</comment>
<dbReference type="InterPro" id="IPR015995">
    <property type="entry name" value="MlrC_N"/>
</dbReference>
<dbReference type="Proteomes" id="UP000298781">
    <property type="component" value="Chromosome"/>
</dbReference>
<dbReference type="GO" id="GO:0046872">
    <property type="term" value="F:metal ion binding"/>
    <property type="evidence" value="ECO:0007669"/>
    <property type="project" value="UniProtKB-KW"/>
</dbReference>
<evidence type="ECO:0000259" key="2">
    <source>
        <dbReference type="Pfam" id="PF07171"/>
    </source>
</evidence>
<dbReference type="PIRSF" id="PIRSF012702">
    <property type="entry name" value="UCP012702"/>
    <property type="match status" value="1"/>
</dbReference>
<evidence type="ECO:0000313" key="5">
    <source>
        <dbReference type="Proteomes" id="UP000298781"/>
    </source>
</evidence>
<dbReference type="AlphaFoldDB" id="A0A4D7B703"/>
<evidence type="ECO:0000256" key="1">
    <source>
        <dbReference type="PIRNR" id="PIRNR012702"/>
    </source>
</evidence>
<accession>A0A4D7B703</accession>
<keyword evidence="1" id="KW-0482">Metalloprotease</keyword>
<protein>
    <recommendedName>
        <fullName evidence="1">Microcystinase C</fullName>
        <shortName evidence="1">MlrC</shortName>
    </recommendedName>
</protein>
<dbReference type="GO" id="GO:0008237">
    <property type="term" value="F:metallopeptidase activity"/>
    <property type="evidence" value="ECO:0007669"/>
    <property type="project" value="UniProtKB-KW"/>
</dbReference>
<evidence type="ECO:0000313" key="4">
    <source>
        <dbReference type="EMBL" id="QCI66110.1"/>
    </source>
</evidence>
<dbReference type="GO" id="GO:0006508">
    <property type="term" value="P:proteolysis"/>
    <property type="evidence" value="ECO:0007669"/>
    <property type="project" value="UniProtKB-KW"/>
</dbReference>
<evidence type="ECO:0000259" key="3">
    <source>
        <dbReference type="Pfam" id="PF07364"/>
    </source>
</evidence>
<comment type="function">
    <text evidence="1">Involved in peptidolytic degradation of cyclic heptapeptide hepatotoxin microcystin (MC).</text>
</comment>
<organism evidence="4 5">
    <name type="scientific">Phreatobacter stygius</name>
    <dbReference type="NCBI Taxonomy" id="1940610"/>
    <lineage>
        <taxon>Bacteria</taxon>
        <taxon>Pseudomonadati</taxon>
        <taxon>Pseudomonadota</taxon>
        <taxon>Alphaproteobacteria</taxon>
        <taxon>Hyphomicrobiales</taxon>
        <taxon>Phreatobacteraceae</taxon>
        <taxon>Phreatobacter</taxon>
    </lineage>
</organism>
<feature type="domain" description="Microcystin LR degradation protein MlrC N-terminal" evidence="3">
    <location>
        <begin position="2"/>
        <end position="286"/>
    </location>
</feature>
<gene>
    <name evidence="4" type="ORF">E8M01_18985</name>
</gene>
<proteinExistence type="inferred from homology"/>